<feature type="transmembrane region" description="Helical" evidence="2">
    <location>
        <begin position="125"/>
        <end position="144"/>
    </location>
</feature>
<feature type="region of interest" description="Disordered" evidence="1">
    <location>
        <begin position="243"/>
        <end position="264"/>
    </location>
</feature>
<evidence type="ECO:0000313" key="3">
    <source>
        <dbReference type="EMBL" id="KAH8107854.1"/>
    </source>
</evidence>
<keyword evidence="2" id="KW-1133">Transmembrane helix</keyword>
<evidence type="ECO:0000256" key="1">
    <source>
        <dbReference type="SAM" id="MobiDB-lite"/>
    </source>
</evidence>
<evidence type="ECO:0000313" key="4">
    <source>
        <dbReference type="Proteomes" id="UP000813824"/>
    </source>
</evidence>
<name>A0A8K0XV09_9AGAR</name>
<feature type="compositionally biased region" description="Basic residues" evidence="1">
    <location>
        <begin position="159"/>
        <end position="181"/>
    </location>
</feature>
<gene>
    <name evidence="3" type="ORF">BXZ70DRAFT_17215</name>
</gene>
<dbReference type="Proteomes" id="UP000813824">
    <property type="component" value="Unassembled WGS sequence"/>
</dbReference>
<feature type="compositionally biased region" description="Basic and acidic residues" evidence="1">
    <location>
        <begin position="243"/>
        <end position="256"/>
    </location>
</feature>
<proteinExistence type="predicted"/>
<organism evidence="3 4">
    <name type="scientific">Cristinia sonorae</name>
    <dbReference type="NCBI Taxonomy" id="1940300"/>
    <lineage>
        <taxon>Eukaryota</taxon>
        <taxon>Fungi</taxon>
        <taxon>Dikarya</taxon>
        <taxon>Basidiomycota</taxon>
        <taxon>Agaricomycotina</taxon>
        <taxon>Agaricomycetes</taxon>
        <taxon>Agaricomycetidae</taxon>
        <taxon>Agaricales</taxon>
        <taxon>Pleurotineae</taxon>
        <taxon>Stephanosporaceae</taxon>
        <taxon>Cristinia</taxon>
    </lineage>
</organism>
<dbReference type="OrthoDB" id="2502792at2759"/>
<dbReference type="AlphaFoldDB" id="A0A8K0XV09"/>
<feature type="transmembrane region" description="Helical" evidence="2">
    <location>
        <begin position="63"/>
        <end position="81"/>
    </location>
</feature>
<protein>
    <submittedName>
        <fullName evidence="3">Uncharacterized protein</fullName>
    </submittedName>
</protein>
<sequence length="264" mass="28761">MAESTLPIILELVLDYLSDILPTPILNIVETLFCHSWALANSLFTLVFSLITTPTSSWNAETILPPLITLLAAYLALISFYRTTGWMIRTAFAFVKWGFILTILGAAAGYIFANGANGAAGAGDGLRAFGGAFGIVPVIGGYLLDVLNGEGIGNNNANSRHRLSQTKKSKTKTQTKGKSQPRPKAWESWDRHRDWQYNANAQEERNPAAEIQRVVGEVFGAAGQAVRASGWWEAAKGVVNDFGERSERVRSGEGRAKSRRTSSR</sequence>
<accession>A0A8K0XV09</accession>
<evidence type="ECO:0000256" key="2">
    <source>
        <dbReference type="SAM" id="Phobius"/>
    </source>
</evidence>
<feature type="transmembrane region" description="Helical" evidence="2">
    <location>
        <begin position="93"/>
        <end position="113"/>
    </location>
</feature>
<dbReference type="EMBL" id="JAEVFJ010000001">
    <property type="protein sequence ID" value="KAH8107854.1"/>
    <property type="molecule type" value="Genomic_DNA"/>
</dbReference>
<feature type="region of interest" description="Disordered" evidence="1">
    <location>
        <begin position="155"/>
        <end position="191"/>
    </location>
</feature>
<keyword evidence="2" id="KW-0812">Transmembrane</keyword>
<reference evidence="3" key="1">
    <citation type="journal article" date="2021" name="New Phytol.">
        <title>Evolutionary innovations through gain and loss of genes in the ectomycorrhizal Boletales.</title>
        <authorList>
            <person name="Wu G."/>
            <person name="Miyauchi S."/>
            <person name="Morin E."/>
            <person name="Kuo A."/>
            <person name="Drula E."/>
            <person name="Varga T."/>
            <person name="Kohler A."/>
            <person name="Feng B."/>
            <person name="Cao Y."/>
            <person name="Lipzen A."/>
            <person name="Daum C."/>
            <person name="Hundley H."/>
            <person name="Pangilinan J."/>
            <person name="Johnson J."/>
            <person name="Barry K."/>
            <person name="LaButti K."/>
            <person name="Ng V."/>
            <person name="Ahrendt S."/>
            <person name="Min B."/>
            <person name="Choi I.G."/>
            <person name="Park H."/>
            <person name="Plett J.M."/>
            <person name="Magnuson J."/>
            <person name="Spatafora J.W."/>
            <person name="Nagy L.G."/>
            <person name="Henrissat B."/>
            <person name="Grigoriev I.V."/>
            <person name="Yang Z.L."/>
            <person name="Xu J."/>
            <person name="Martin F.M."/>
        </authorList>
    </citation>
    <scope>NUCLEOTIDE SEQUENCE</scope>
    <source>
        <strain evidence="3">KKN 215</strain>
    </source>
</reference>
<keyword evidence="4" id="KW-1185">Reference proteome</keyword>
<comment type="caution">
    <text evidence="3">The sequence shown here is derived from an EMBL/GenBank/DDBJ whole genome shotgun (WGS) entry which is preliminary data.</text>
</comment>
<feature type="transmembrane region" description="Helical" evidence="2">
    <location>
        <begin position="32"/>
        <end position="51"/>
    </location>
</feature>
<keyword evidence="2" id="KW-0472">Membrane</keyword>